<evidence type="ECO:0000313" key="2">
    <source>
        <dbReference type="Proteomes" id="UP000292082"/>
    </source>
</evidence>
<keyword evidence="2" id="KW-1185">Reference proteome</keyword>
<protein>
    <submittedName>
        <fullName evidence="1">Uncharacterized protein</fullName>
    </submittedName>
</protein>
<name>A0A4Q9QAQ4_9APHY</name>
<proteinExistence type="predicted"/>
<sequence length="107" mass="11976">MWPKEVPVTCIPSGSSTHGCLQASCRPTFEQFFISEHARDRDWRRPANTSYPRSDAGSIAARNAEHRSLCSLAPSVARAEGERRYLNLHIHLYERSAAGVSSALHRQ</sequence>
<evidence type="ECO:0000313" key="1">
    <source>
        <dbReference type="EMBL" id="TBU64186.1"/>
    </source>
</evidence>
<dbReference type="EMBL" id="ML145087">
    <property type="protein sequence ID" value="TBU64186.1"/>
    <property type="molecule type" value="Genomic_DNA"/>
</dbReference>
<organism evidence="1 2">
    <name type="scientific">Dichomitus squalens</name>
    <dbReference type="NCBI Taxonomy" id="114155"/>
    <lineage>
        <taxon>Eukaryota</taxon>
        <taxon>Fungi</taxon>
        <taxon>Dikarya</taxon>
        <taxon>Basidiomycota</taxon>
        <taxon>Agaricomycotina</taxon>
        <taxon>Agaricomycetes</taxon>
        <taxon>Polyporales</taxon>
        <taxon>Polyporaceae</taxon>
        <taxon>Dichomitus</taxon>
    </lineage>
</organism>
<dbReference type="Proteomes" id="UP000292082">
    <property type="component" value="Unassembled WGS sequence"/>
</dbReference>
<dbReference type="AlphaFoldDB" id="A0A4Q9QAQ4"/>
<gene>
    <name evidence="1" type="ORF">BD310DRAFT_915521</name>
</gene>
<reference evidence="1 2" key="1">
    <citation type="submission" date="2019-01" db="EMBL/GenBank/DDBJ databases">
        <title>Draft genome sequences of three monokaryotic isolates of the white-rot basidiomycete fungus Dichomitus squalens.</title>
        <authorList>
            <consortium name="DOE Joint Genome Institute"/>
            <person name="Lopez S.C."/>
            <person name="Andreopoulos B."/>
            <person name="Pangilinan J."/>
            <person name="Lipzen A."/>
            <person name="Riley R."/>
            <person name="Ahrendt S."/>
            <person name="Ng V."/>
            <person name="Barry K."/>
            <person name="Daum C."/>
            <person name="Grigoriev I.V."/>
            <person name="Hilden K.S."/>
            <person name="Makela M.R."/>
            <person name="de Vries R.P."/>
        </authorList>
    </citation>
    <scope>NUCLEOTIDE SEQUENCE [LARGE SCALE GENOMIC DNA]</scope>
    <source>
        <strain evidence="1 2">CBS 464.89</strain>
    </source>
</reference>
<accession>A0A4Q9QAQ4</accession>